<dbReference type="EMBL" id="FTOE01000013">
    <property type="protein sequence ID" value="SIT07372.1"/>
    <property type="molecule type" value="Genomic_DNA"/>
</dbReference>
<evidence type="ECO:0000313" key="2">
    <source>
        <dbReference type="EMBL" id="SIT07372.1"/>
    </source>
</evidence>
<dbReference type="RefSeq" id="WP_054341429.1">
    <property type="nucleotide sequence ID" value="NZ_FTOE01000013.1"/>
</dbReference>
<keyword evidence="3" id="KW-1185">Reference proteome</keyword>
<dbReference type="SUPFAM" id="SSF55729">
    <property type="entry name" value="Acyl-CoA N-acyltransferases (Nat)"/>
    <property type="match status" value="1"/>
</dbReference>
<evidence type="ECO:0000259" key="1">
    <source>
        <dbReference type="PROSITE" id="PS51186"/>
    </source>
</evidence>
<feature type="domain" description="N-acetyltransferase" evidence="1">
    <location>
        <begin position="1"/>
        <end position="135"/>
    </location>
</feature>
<dbReference type="InterPro" id="IPR000182">
    <property type="entry name" value="GNAT_dom"/>
</dbReference>
<dbReference type="Gene3D" id="3.40.630.30">
    <property type="match status" value="1"/>
</dbReference>
<evidence type="ECO:0000313" key="3">
    <source>
        <dbReference type="Proteomes" id="UP000185999"/>
    </source>
</evidence>
<gene>
    <name evidence="2" type="ORF">SAMN05421760_11378</name>
</gene>
<dbReference type="OrthoDB" id="6120181at2"/>
<dbReference type="Proteomes" id="UP000185999">
    <property type="component" value="Unassembled WGS sequence"/>
</dbReference>
<name>A0A1N7P9U8_9GAMM</name>
<proteinExistence type="predicted"/>
<dbReference type="CDD" id="cd04301">
    <property type="entry name" value="NAT_SF"/>
    <property type="match status" value="1"/>
</dbReference>
<reference evidence="3" key="1">
    <citation type="submission" date="2017-01" db="EMBL/GenBank/DDBJ databases">
        <authorList>
            <person name="Varghese N."/>
            <person name="Submissions S."/>
        </authorList>
    </citation>
    <scope>NUCLEOTIDE SEQUENCE [LARGE SCALE GENOMIC DNA]</scope>
    <source>
        <strain evidence="3">DSM 22306</strain>
    </source>
</reference>
<dbReference type="InterPro" id="IPR016181">
    <property type="entry name" value="Acyl_CoA_acyltransferase"/>
</dbReference>
<accession>A0A1N7P9U8</accession>
<organism evidence="2 3">
    <name type="scientific">Neptunomonas antarctica</name>
    <dbReference type="NCBI Taxonomy" id="619304"/>
    <lineage>
        <taxon>Bacteria</taxon>
        <taxon>Pseudomonadati</taxon>
        <taxon>Pseudomonadota</taxon>
        <taxon>Gammaproteobacteria</taxon>
        <taxon>Oceanospirillales</taxon>
        <taxon>Oceanospirillaceae</taxon>
        <taxon>Neptunomonas</taxon>
    </lineage>
</organism>
<dbReference type="STRING" id="619304.SAMN05421760_11378"/>
<protein>
    <submittedName>
        <fullName evidence="2">Acetyltransferase (GNAT) domain-containing protein</fullName>
    </submittedName>
</protein>
<dbReference type="AlphaFoldDB" id="A0A1N7P9U8"/>
<dbReference type="GO" id="GO:0016747">
    <property type="term" value="F:acyltransferase activity, transferring groups other than amino-acyl groups"/>
    <property type="evidence" value="ECO:0007669"/>
    <property type="project" value="InterPro"/>
</dbReference>
<keyword evidence="2" id="KW-0808">Transferase</keyword>
<dbReference type="PROSITE" id="PS51186">
    <property type="entry name" value="GNAT"/>
    <property type="match status" value="1"/>
</dbReference>
<sequence>MSSDVDYHIQPILPEQRPQLAQFYKRNQYKGKVKATDRSWIMTDINGQIVGAARLCQQAGFTLLRGVWIDKTLRGQGRGSQLLRYLNATGVLTNSYCFPYLHLESFYRRQGFVQVSLVPASLQPVLARYNRCDEQVLLMSLVS</sequence>
<dbReference type="Pfam" id="PF13508">
    <property type="entry name" value="Acetyltransf_7"/>
    <property type="match status" value="1"/>
</dbReference>